<keyword evidence="1" id="KW-0472">Membrane</keyword>
<keyword evidence="1" id="KW-0812">Transmembrane</keyword>
<protein>
    <submittedName>
        <fullName evidence="2">Uncharacterized protein</fullName>
    </submittedName>
</protein>
<feature type="transmembrane region" description="Helical" evidence="1">
    <location>
        <begin position="7"/>
        <end position="27"/>
    </location>
</feature>
<accession>A0A0F9BAD8</accession>
<reference evidence="2" key="1">
    <citation type="journal article" date="2015" name="Nature">
        <title>Complex archaea that bridge the gap between prokaryotes and eukaryotes.</title>
        <authorList>
            <person name="Spang A."/>
            <person name="Saw J.H."/>
            <person name="Jorgensen S.L."/>
            <person name="Zaremba-Niedzwiedzka K."/>
            <person name="Martijn J."/>
            <person name="Lind A.E."/>
            <person name="van Eijk R."/>
            <person name="Schleper C."/>
            <person name="Guy L."/>
            <person name="Ettema T.J."/>
        </authorList>
    </citation>
    <scope>NUCLEOTIDE SEQUENCE</scope>
</reference>
<dbReference type="AlphaFoldDB" id="A0A0F9BAD8"/>
<sequence>MFRNRTELGLFLAFVVLVTAAVILPWVKQ</sequence>
<keyword evidence="1" id="KW-1133">Transmembrane helix</keyword>
<evidence type="ECO:0000313" key="2">
    <source>
        <dbReference type="EMBL" id="KKK81366.1"/>
    </source>
</evidence>
<comment type="caution">
    <text evidence="2">The sequence shown here is derived from an EMBL/GenBank/DDBJ whole genome shotgun (WGS) entry which is preliminary data.</text>
</comment>
<evidence type="ECO:0000256" key="1">
    <source>
        <dbReference type="SAM" id="Phobius"/>
    </source>
</evidence>
<proteinExistence type="predicted"/>
<dbReference type="EMBL" id="LAZR01053157">
    <property type="protein sequence ID" value="KKK81366.1"/>
    <property type="molecule type" value="Genomic_DNA"/>
</dbReference>
<name>A0A0F9BAD8_9ZZZZ</name>
<organism evidence="2">
    <name type="scientific">marine sediment metagenome</name>
    <dbReference type="NCBI Taxonomy" id="412755"/>
    <lineage>
        <taxon>unclassified sequences</taxon>
        <taxon>metagenomes</taxon>
        <taxon>ecological metagenomes</taxon>
    </lineage>
</organism>
<gene>
    <name evidence="2" type="ORF">LCGC14_2814190</name>
</gene>